<evidence type="ECO:0000313" key="2">
    <source>
        <dbReference type="EMBL" id="PJE96376.1"/>
    </source>
</evidence>
<comment type="caution">
    <text evidence="2">The sequence shown here is derived from an EMBL/GenBank/DDBJ whole genome shotgun (WGS) entry which is preliminary data.</text>
</comment>
<organism evidence="2 3">
    <name type="scientific">Streptomyces carminius</name>
    <dbReference type="NCBI Taxonomy" id="2665496"/>
    <lineage>
        <taxon>Bacteria</taxon>
        <taxon>Bacillati</taxon>
        <taxon>Actinomycetota</taxon>
        <taxon>Actinomycetes</taxon>
        <taxon>Kitasatosporales</taxon>
        <taxon>Streptomycetaceae</taxon>
        <taxon>Streptomyces</taxon>
    </lineage>
</organism>
<dbReference type="EMBL" id="PGGW01000058">
    <property type="protein sequence ID" value="PJE96376.1"/>
    <property type="molecule type" value="Genomic_DNA"/>
</dbReference>
<feature type="region of interest" description="Disordered" evidence="1">
    <location>
        <begin position="52"/>
        <end position="114"/>
    </location>
</feature>
<proteinExistence type="predicted"/>
<name>A0A2M8LWN6_9ACTN</name>
<keyword evidence="3" id="KW-1185">Reference proteome</keyword>
<dbReference type="Proteomes" id="UP000230407">
    <property type="component" value="Unassembled WGS sequence"/>
</dbReference>
<feature type="compositionally biased region" description="Basic residues" evidence="1">
    <location>
        <begin position="103"/>
        <end position="114"/>
    </location>
</feature>
<reference evidence="2 3" key="1">
    <citation type="submission" date="2017-11" db="EMBL/GenBank/DDBJ databases">
        <title>Streptomyces carmine sp. nov., a novel actinomycete isolated from Sophora alopecuroides in Xinjiang, China.</title>
        <authorList>
            <person name="Wang Y."/>
            <person name="Luo X."/>
            <person name="Wan C."/>
            <person name="Zhang L."/>
        </authorList>
    </citation>
    <scope>NUCLEOTIDE SEQUENCE [LARGE SCALE GENOMIC DNA]</scope>
    <source>
        <strain evidence="2 3">TRM SA0054</strain>
    </source>
</reference>
<protein>
    <submittedName>
        <fullName evidence="2">Uncharacterized protein</fullName>
    </submittedName>
</protein>
<sequence>MSTPWDHVELGVAMGILDFGRATKLSGSREHPGDLLRAAGRSPARAVTVHRSMFPPAGRPRSRASPQPLTTPSGTRLETRWARPAPWARTSTSPPPIEEGRVIRRVVGHGRRSS</sequence>
<evidence type="ECO:0000313" key="3">
    <source>
        <dbReference type="Proteomes" id="UP000230407"/>
    </source>
</evidence>
<evidence type="ECO:0000256" key="1">
    <source>
        <dbReference type="SAM" id="MobiDB-lite"/>
    </source>
</evidence>
<gene>
    <name evidence="2" type="ORF">CUT44_17820</name>
</gene>
<dbReference type="AlphaFoldDB" id="A0A2M8LWN6"/>
<accession>A0A2M8LWN6</accession>